<evidence type="ECO:0000256" key="1">
    <source>
        <dbReference type="SAM" id="Phobius"/>
    </source>
</evidence>
<organism evidence="2 3">
    <name type="scientific">Gimesia fumaroli</name>
    <dbReference type="NCBI Taxonomy" id="2527976"/>
    <lineage>
        <taxon>Bacteria</taxon>
        <taxon>Pseudomonadati</taxon>
        <taxon>Planctomycetota</taxon>
        <taxon>Planctomycetia</taxon>
        <taxon>Planctomycetales</taxon>
        <taxon>Planctomycetaceae</taxon>
        <taxon>Gimesia</taxon>
    </lineage>
</organism>
<name>A0A518IKX8_9PLAN</name>
<keyword evidence="1" id="KW-0472">Membrane</keyword>
<feature type="transmembrane region" description="Helical" evidence="1">
    <location>
        <begin position="34"/>
        <end position="52"/>
    </location>
</feature>
<dbReference type="KEGG" id="gfm:Enr17x_58290"/>
<keyword evidence="3" id="KW-1185">Reference proteome</keyword>
<dbReference type="AlphaFoldDB" id="A0A518IKX8"/>
<protein>
    <submittedName>
        <fullName evidence="2">Uncharacterized protein</fullName>
    </submittedName>
</protein>
<dbReference type="Proteomes" id="UP000318313">
    <property type="component" value="Chromosome"/>
</dbReference>
<dbReference type="EMBL" id="CP037452">
    <property type="protein sequence ID" value="QDV53748.1"/>
    <property type="molecule type" value="Genomic_DNA"/>
</dbReference>
<keyword evidence="1" id="KW-0812">Transmembrane</keyword>
<gene>
    <name evidence="2" type="ORF">Enr17x_58290</name>
</gene>
<keyword evidence="1" id="KW-1133">Transmembrane helix</keyword>
<evidence type="ECO:0000313" key="2">
    <source>
        <dbReference type="EMBL" id="QDV53748.1"/>
    </source>
</evidence>
<proteinExistence type="predicted"/>
<accession>A0A518IKX8</accession>
<reference evidence="2 3" key="1">
    <citation type="submission" date="2019-03" db="EMBL/GenBank/DDBJ databases">
        <title>Deep-cultivation of Planctomycetes and their phenomic and genomic characterization uncovers novel biology.</title>
        <authorList>
            <person name="Wiegand S."/>
            <person name="Jogler M."/>
            <person name="Boedeker C."/>
            <person name="Pinto D."/>
            <person name="Vollmers J."/>
            <person name="Rivas-Marin E."/>
            <person name="Kohn T."/>
            <person name="Peeters S.H."/>
            <person name="Heuer A."/>
            <person name="Rast P."/>
            <person name="Oberbeckmann S."/>
            <person name="Bunk B."/>
            <person name="Jeske O."/>
            <person name="Meyerdierks A."/>
            <person name="Storesund J.E."/>
            <person name="Kallscheuer N."/>
            <person name="Luecker S."/>
            <person name="Lage O.M."/>
            <person name="Pohl T."/>
            <person name="Merkel B.J."/>
            <person name="Hornburger P."/>
            <person name="Mueller R.-W."/>
            <person name="Bruemmer F."/>
            <person name="Labrenz M."/>
            <person name="Spormann A.M."/>
            <person name="Op den Camp H."/>
            <person name="Overmann J."/>
            <person name="Amann R."/>
            <person name="Jetten M.S.M."/>
            <person name="Mascher T."/>
            <person name="Medema M.H."/>
            <person name="Devos D.P."/>
            <person name="Kaster A.-K."/>
            <person name="Ovreas L."/>
            <person name="Rohde M."/>
            <person name="Galperin M.Y."/>
            <person name="Jogler C."/>
        </authorList>
    </citation>
    <scope>NUCLEOTIDE SEQUENCE [LARGE SCALE GENOMIC DNA]</scope>
    <source>
        <strain evidence="2 3">Enr17</strain>
    </source>
</reference>
<sequence length="164" mass="19093">MILLEANIFGCTKMETGMDPSMSLENVPRKTRRIPYIKIFLGLVMLVIYFTIAAQGRNREFKIVQSTHQEFLTLQREGASASEWDLFKKNTHAKIDPLITNLEEFASSDTPQLQHMLWACRDYLYPMLENAQTERTPDQHKFEKHLEAAEQIMNKNWILKLFGG</sequence>
<evidence type="ECO:0000313" key="3">
    <source>
        <dbReference type="Proteomes" id="UP000318313"/>
    </source>
</evidence>